<keyword evidence="1 2" id="KW-0732">Signal</keyword>
<keyword evidence="5" id="KW-1185">Reference proteome</keyword>
<comment type="caution">
    <text evidence="4">The sequence shown here is derived from an EMBL/GenBank/DDBJ whole genome shotgun (WGS) entry which is preliminary data.</text>
</comment>
<dbReference type="EMBL" id="VLPL01000002">
    <property type="protein sequence ID" value="TSJ46393.1"/>
    <property type="molecule type" value="Genomic_DNA"/>
</dbReference>
<evidence type="ECO:0000259" key="3">
    <source>
        <dbReference type="Pfam" id="PF18962"/>
    </source>
</evidence>
<protein>
    <submittedName>
        <fullName evidence="4">T9SS type A sorting domain-containing protein</fullName>
    </submittedName>
</protein>
<evidence type="ECO:0000313" key="5">
    <source>
        <dbReference type="Proteomes" id="UP000316008"/>
    </source>
</evidence>
<dbReference type="NCBIfam" id="TIGR04183">
    <property type="entry name" value="Por_Secre_tail"/>
    <property type="match status" value="1"/>
</dbReference>
<proteinExistence type="predicted"/>
<evidence type="ECO:0000313" key="4">
    <source>
        <dbReference type="EMBL" id="TSJ46393.1"/>
    </source>
</evidence>
<dbReference type="AlphaFoldDB" id="A0A556N2T8"/>
<accession>A0A556N2T8</accession>
<organism evidence="4 5">
    <name type="scientific">Fluviicola chungangensis</name>
    <dbReference type="NCBI Taxonomy" id="2597671"/>
    <lineage>
        <taxon>Bacteria</taxon>
        <taxon>Pseudomonadati</taxon>
        <taxon>Bacteroidota</taxon>
        <taxon>Flavobacteriia</taxon>
        <taxon>Flavobacteriales</taxon>
        <taxon>Crocinitomicaceae</taxon>
        <taxon>Fluviicola</taxon>
    </lineage>
</organism>
<evidence type="ECO:0000256" key="2">
    <source>
        <dbReference type="SAM" id="SignalP"/>
    </source>
</evidence>
<dbReference type="RefSeq" id="WP_144331930.1">
    <property type="nucleotide sequence ID" value="NZ_VLPL01000002.1"/>
</dbReference>
<evidence type="ECO:0000256" key="1">
    <source>
        <dbReference type="ARBA" id="ARBA00022729"/>
    </source>
</evidence>
<sequence length="795" mass="84490">MRILATTVGILMCSVSFAVNTLPGLNLSQTVLNPQLCSGNNWETALFQPLEITDIDGDPITIVSITSSNQSIIPDAGMYAATTSGVATLNTYLYATNGTPVSGSVVITLEVSDGIGTAFLTLPTVVIGETPTITFVNNAQICSSEGTVDLNQFVSPAGGVFDNDGMIYPNAEFNMLDQGYTANDVVGINYTYSEGVCPAYDFLTLNLFISPSVSIATTPTSCGTSTGAAVATVTGGAPVLSQSWSNGVTGTASISTLAAGQYMYYLTDTNHCATSAAFGIDPAGVSINETVTDVTCYSQANGAITISQTGLTTPVTYVWTSGHTGTSVTGLLAGTYTVYATDANNCMISKAITVAQPEKLTFQADYNVQPTCGSNDGEVEVYAISGGTAPYTTIWSNGTTGEINSNLSFGIYSATVTDANNCMAIKPVYLSENNSADISGNVIPAACGGNDGKIFTDFWIWSGDPVQSIVWSNGATTQHLTDVPAANYVCTLTVANTGCKAIKGWNIPVVKPLRQDLCIITVDSLTTTNLLVWEKVQTVGIDHYTIYRETSTQGEYVLIDTVDFDNISLFNDVIASPSERSWSYKIGAVNVCGEESPLSIAHRTIHLDLLDLGSNSVQVNWNAYEGTTAFTDYIVWRYTTANGWEQAGTVPSSTLTFTDGVDYTTPGLDYMVEFLLTEFCSAEKAQDFNTVRSNRERGQFAAGEGVGDASSNGIGENYLNAIGMYPNPTSDKLTFVQDGHEKITYNILSLSGQLMQTSQSNQANTVLDLSQLNAGVYLVELKLNDIKIIKRVVKL</sequence>
<dbReference type="InterPro" id="IPR013783">
    <property type="entry name" value="Ig-like_fold"/>
</dbReference>
<feature type="signal peptide" evidence="2">
    <location>
        <begin position="1"/>
        <end position="18"/>
    </location>
</feature>
<dbReference type="Gene3D" id="2.60.40.740">
    <property type="match status" value="1"/>
</dbReference>
<dbReference type="Gene3D" id="2.60.40.10">
    <property type="entry name" value="Immunoglobulins"/>
    <property type="match status" value="1"/>
</dbReference>
<dbReference type="OrthoDB" id="1465710at2"/>
<dbReference type="Pfam" id="PF13573">
    <property type="entry name" value="SprB"/>
    <property type="match status" value="2"/>
</dbReference>
<dbReference type="InterPro" id="IPR025667">
    <property type="entry name" value="SprB_repeat"/>
</dbReference>
<dbReference type="Pfam" id="PF18962">
    <property type="entry name" value="Por_Secre_tail"/>
    <property type="match status" value="1"/>
</dbReference>
<dbReference type="Proteomes" id="UP000316008">
    <property type="component" value="Unassembled WGS sequence"/>
</dbReference>
<dbReference type="InterPro" id="IPR026444">
    <property type="entry name" value="Secre_tail"/>
</dbReference>
<feature type="chain" id="PRO_5022081381" evidence="2">
    <location>
        <begin position="19"/>
        <end position="795"/>
    </location>
</feature>
<reference evidence="4 5" key="1">
    <citation type="submission" date="2019-07" db="EMBL/GenBank/DDBJ databases">
        <authorList>
            <person name="Huq M.A."/>
        </authorList>
    </citation>
    <scope>NUCLEOTIDE SEQUENCE [LARGE SCALE GENOMIC DNA]</scope>
    <source>
        <strain evidence="4 5">MAH-3</strain>
    </source>
</reference>
<feature type="domain" description="Secretion system C-terminal sorting" evidence="3">
    <location>
        <begin position="724"/>
        <end position="793"/>
    </location>
</feature>
<name>A0A556N2T8_9FLAO</name>
<gene>
    <name evidence="4" type="ORF">FO442_04345</name>
</gene>